<dbReference type="InterPro" id="IPR051982">
    <property type="entry name" value="CiliaryAsmbly_MitoImport"/>
</dbReference>
<feature type="compositionally biased region" description="Basic and acidic residues" evidence="6">
    <location>
        <begin position="277"/>
        <end position="298"/>
    </location>
</feature>
<evidence type="ECO:0000256" key="3">
    <source>
        <dbReference type="ARBA" id="ARBA00022737"/>
    </source>
</evidence>
<dbReference type="InterPro" id="IPR025986">
    <property type="entry name" value="RPAP3-like_C"/>
</dbReference>
<dbReference type="PROSITE" id="PS50005">
    <property type="entry name" value="TPR"/>
    <property type="match status" value="2"/>
</dbReference>
<feature type="repeat" description="TPR" evidence="5">
    <location>
        <begin position="203"/>
        <end position="236"/>
    </location>
</feature>
<dbReference type="InterPro" id="IPR019734">
    <property type="entry name" value="TPR_rpt"/>
</dbReference>
<evidence type="ECO:0000256" key="2">
    <source>
        <dbReference type="ARBA" id="ARBA00022490"/>
    </source>
</evidence>
<evidence type="ECO:0000256" key="1">
    <source>
        <dbReference type="ARBA" id="ARBA00004496"/>
    </source>
</evidence>
<name>A0A8B9D8D7_ANSCY</name>
<keyword evidence="4 5" id="KW-0802">TPR repeat</keyword>
<evidence type="ECO:0000313" key="8">
    <source>
        <dbReference type="Ensembl" id="ENSACDP00005003082.1"/>
    </source>
</evidence>
<dbReference type="SMART" id="SM00028">
    <property type="entry name" value="TPR"/>
    <property type="match status" value="6"/>
</dbReference>
<keyword evidence="2" id="KW-0963">Cytoplasm</keyword>
<reference evidence="8" key="1">
    <citation type="submission" date="2025-08" db="UniProtKB">
        <authorList>
            <consortium name="Ensembl"/>
        </authorList>
    </citation>
    <scope>IDENTIFICATION</scope>
</reference>
<comment type="subcellular location">
    <subcellularLocation>
        <location evidence="1">Cytoplasm</location>
    </subcellularLocation>
</comment>
<feature type="repeat" description="TPR" evidence="5">
    <location>
        <begin position="430"/>
        <end position="463"/>
    </location>
</feature>
<feature type="domain" description="RNA-polymerase II-associated protein 3-like C-terminal" evidence="7">
    <location>
        <begin position="586"/>
        <end position="677"/>
    </location>
</feature>
<keyword evidence="9" id="KW-1185">Reference proteome</keyword>
<protein>
    <submittedName>
        <fullName evidence="8">Sperm associated antigen 1</fullName>
    </submittedName>
</protein>
<accession>A0A8B9D8D7</accession>
<dbReference type="PANTHER" id="PTHR45984">
    <property type="entry name" value="RNA (RNA) POLYMERASE II ASSOCIATED PROTEIN HOMOLOG"/>
    <property type="match status" value="1"/>
</dbReference>
<feature type="region of interest" description="Disordered" evidence="6">
    <location>
        <begin position="269"/>
        <end position="298"/>
    </location>
</feature>
<dbReference type="Pfam" id="PF13432">
    <property type="entry name" value="TPR_16"/>
    <property type="match status" value="1"/>
</dbReference>
<dbReference type="Ensembl" id="ENSACDT00005003709.1">
    <property type="protein sequence ID" value="ENSACDP00005003082.1"/>
    <property type="gene ID" value="ENSACDG00005002188.1"/>
</dbReference>
<keyword evidence="3" id="KW-0677">Repeat</keyword>
<dbReference type="GO" id="GO:0005829">
    <property type="term" value="C:cytosol"/>
    <property type="evidence" value="ECO:0007669"/>
    <property type="project" value="TreeGrafter"/>
</dbReference>
<dbReference type="Pfam" id="PF13181">
    <property type="entry name" value="TPR_8"/>
    <property type="match status" value="1"/>
</dbReference>
<evidence type="ECO:0000313" key="9">
    <source>
        <dbReference type="Proteomes" id="UP000694521"/>
    </source>
</evidence>
<proteinExistence type="predicted"/>
<dbReference type="Pfam" id="PF13877">
    <property type="entry name" value="RPAP3_C"/>
    <property type="match status" value="1"/>
</dbReference>
<dbReference type="Gene3D" id="1.25.40.10">
    <property type="entry name" value="Tetratricopeptide repeat domain"/>
    <property type="match status" value="3"/>
</dbReference>
<dbReference type="Proteomes" id="UP000694521">
    <property type="component" value="Unplaced"/>
</dbReference>
<evidence type="ECO:0000256" key="6">
    <source>
        <dbReference type="SAM" id="MobiDB-lite"/>
    </source>
</evidence>
<dbReference type="PANTHER" id="PTHR45984:SF3">
    <property type="entry name" value="SPERM-ASSOCIATED ANTIGEN 1"/>
    <property type="match status" value="1"/>
</dbReference>
<organism evidence="8 9">
    <name type="scientific">Anser cygnoides</name>
    <name type="common">Swan goose</name>
    <dbReference type="NCBI Taxonomy" id="8845"/>
    <lineage>
        <taxon>Eukaryota</taxon>
        <taxon>Metazoa</taxon>
        <taxon>Chordata</taxon>
        <taxon>Craniata</taxon>
        <taxon>Vertebrata</taxon>
        <taxon>Euteleostomi</taxon>
        <taxon>Archelosauria</taxon>
        <taxon>Archosauria</taxon>
        <taxon>Dinosauria</taxon>
        <taxon>Saurischia</taxon>
        <taxon>Theropoda</taxon>
        <taxon>Coelurosauria</taxon>
        <taxon>Aves</taxon>
        <taxon>Neognathae</taxon>
        <taxon>Galloanserae</taxon>
        <taxon>Anseriformes</taxon>
        <taxon>Anatidae</taxon>
        <taxon>Anserinae</taxon>
        <taxon>Anser</taxon>
    </lineage>
</organism>
<sequence length="709" mass="80704">MGDESVPSLLDQGTTKTYQIPIGHLDYKFIEKCTDVKHLEKILRVLRSGEEGCYPDLTLFCEKRIEHLDPGSRALRKDKPAATASDFTAEEWETINVWLSISRGLLLCNIIVFVTFINLRFDVEKECSKIDEGGEENNSKSRFFNRPSLPLIEKKIDTTGMTKKEKVFIATREKEKGNEAFASGDYMEAVTYYTRSISVLPTAAAYNNKAQAEIKLQDWDSALQDCEKVLDMEPNNVKGKKNLLETEKKLKGLKPVSKTEGKGKRILIEEIEDSEGSEERGENAEECGRSSGDKGKQIPDDLSILYSNRAACYLKEGNCSDCIQDCNRALELQAFSLKPLLRRAMAYESMERYRQAYVDYKTVLQIDSSIQAANDSVNRITKTLIDQDGSSWREKLPPIPVVPVAAQRHRWDGGNFTSEVKPSEKAEEEFKTLKNEGNDFVKNGKYEEAVNKYSECMKLNDKECTIYTNRALCYLKLYKYEEAKQDCDHVLQIEDSNIKAFYRRALAYKGLQVRKKNMTGIFNAVTGSLQKQRKKITIQEVTESDEQEEGQFAASEDVVTDDDTSKEEVQKSTPLKTSEKLTISEPSNAYDFGQIINVVNANKDKVACADLLTITDPKKLPVLLSNKLEVETFLIFIQSLEYYVLGKDPSLVYQHLFYLSKAERFKVVLGLLSKNEKEQVQQLFDLLAENQNHQYSSEDLESLKKVYEL</sequence>
<evidence type="ECO:0000256" key="4">
    <source>
        <dbReference type="ARBA" id="ARBA00022803"/>
    </source>
</evidence>
<reference evidence="8" key="2">
    <citation type="submission" date="2025-09" db="UniProtKB">
        <authorList>
            <consortium name="Ensembl"/>
        </authorList>
    </citation>
    <scope>IDENTIFICATION</scope>
</reference>
<dbReference type="SUPFAM" id="SSF48452">
    <property type="entry name" value="TPR-like"/>
    <property type="match status" value="1"/>
</dbReference>
<evidence type="ECO:0000259" key="7">
    <source>
        <dbReference type="Pfam" id="PF13877"/>
    </source>
</evidence>
<dbReference type="InterPro" id="IPR011990">
    <property type="entry name" value="TPR-like_helical_dom_sf"/>
</dbReference>
<feature type="region of interest" description="Disordered" evidence="6">
    <location>
        <begin position="540"/>
        <end position="573"/>
    </location>
</feature>
<dbReference type="AlphaFoldDB" id="A0A8B9D8D7"/>
<evidence type="ECO:0000256" key="5">
    <source>
        <dbReference type="PROSITE-ProRule" id="PRU00339"/>
    </source>
</evidence>